<comment type="similarity">
    <text evidence="1">Belongs to the transferase hexapeptide repeat family.</text>
</comment>
<feature type="domain" description="Maltose/galactoside acetyltransferase" evidence="3">
    <location>
        <begin position="7"/>
        <end position="41"/>
    </location>
</feature>
<dbReference type="Pfam" id="PF12464">
    <property type="entry name" value="Mac"/>
    <property type="match status" value="1"/>
</dbReference>
<proteinExistence type="inferred from homology"/>
<protein>
    <submittedName>
        <fullName evidence="4">Acetyltransferase</fullName>
    </submittedName>
</protein>
<gene>
    <name evidence="4" type="ORF">NCTC11062_00954</name>
</gene>
<dbReference type="EMBL" id="CABEID010000001">
    <property type="protein sequence ID" value="VTS32937.1"/>
    <property type="molecule type" value="Genomic_DNA"/>
</dbReference>
<accession>A0A4V6L4Q9</accession>
<evidence type="ECO:0000256" key="2">
    <source>
        <dbReference type="ARBA" id="ARBA00022679"/>
    </source>
</evidence>
<dbReference type="Proteomes" id="UP000403538">
    <property type="component" value="Unassembled WGS sequence"/>
</dbReference>
<evidence type="ECO:0000313" key="4">
    <source>
        <dbReference type="EMBL" id="VTS32937.1"/>
    </source>
</evidence>
<keyword evidence="2 4" id="KW-0808">Transferase</keyword>
<evidence type="ECO:0000259" key="3">
    <source>
        <dbReference type="Pfam" id="PF12464"/>
    </source>
</evidence>
<sequence length="47" mass="5572">MKTEYEKMIAGELYNPQDSELRKLVTRSRQFQYAFNAEQDGKKEVNS</sequence>
<dbReference type="GO" id="GO:0016407">
    <property type="term" value="F:acetyltransferase activity"/>
    <property type="evidence" value="ECO:0007669"/>
    <property type="project" value="InterPro"/>
</dbReference>
<dbReference type="InterPro" id="IPR024688">
    <property type="entry name" value="Mac_dom"/>
</dbReference>
<evidence type="ECO:0000256" key="1">
    <source>
        <dbReference type="ARBA" id="ARBA00007274"/>
    </source>
</evidence>
<name>A0A4V6L4Q9_STRAP</name>
<reference evidence="4 5" key="1">
    <citation type="submission" date="2019-05" db="EMBL/GenBank/DDBJ databases">
        <authorList>
            <consortium name="Pathogen Informatics"/>
        </authorList>
    </citation>
    <scope>NUCLEOTIDE SEQUENCE [LARGE SCALE GENOMIC DNA]</scope>
    <source>
        <strain evidence="4 5">NCTC11062</strain>
    </source>
</reference>
<dbReference type="AlphaFoldDB" id="A0A4V6L4Q9"/>
<evidence type="ECO:0000313" key="5">
    <source>
        <dbReference type="Proteomes" id="UP000403538"/>
    </source>
</evidence>
<organism evidence="4 5">
    <name type="scientific">Streptococcus anginosus</name>
    <dbReference type="NCBI Taxonomy" id="1328"/>
    <lineage>
        <taxon>Bacteria</taxon>
        <taxon>Bacillati</taxon>
        <taxon>Bacillota</taxon>
        <taxon>Bacilli</taxon>
        <taxon>Lactobacillales</taxon>
        <taxon>Streptococcaceae</taxon>
        <taxon>Streptococcus</taxon>
        <taxon>Streptococcus anginosus group</taxon>
    </lineage>
</organism>